<keyword evidence="3" id="KW-1185">Reference proteome</keyword>
<reference evidence="2 3" key="1">
    <citation type="journal article" date="2018" name="Sci. Rep.">
        <title>Genomic signatures of local adaptation to the degree of environmental predictability in rotifers.</title>
        <authorList>
            <person name="Franch-Gras L."/>
            <person name="Hahn C."/>
            <person name="Garcia-Roger E.M."/>
            <person name="Carmona M.J."/>
            <person name="Serra M."/>
            <person name="Gomez A."/>
        </authorList>
    </citation>
    <scope>NUCLEOTIDE SEQUENCE [LARGE SCALE GENOMIC DNA]</scope>
    <source>
        <strain evidence="2">HYR1</strain>
    </source>
</reference>
<dbReference type="Proteomes" id="UP000276133">
    <property type="component" value="Unassembled WGS sequence"/>
</dbReference>
<dbReference type="EMBL" id="REGN01006524">
    <property type="protein sequence ID" value="RNA09196.1"/>
    <property type="molecule type" value="Genomic_DNA"/>
</dbReference>
<name>A0A3M7QCP9_BRAPC</name>
<comment type="caution">
    <text evidence="2">The sequence shown here is derived from an EMBL/GenBank/DDBJ whole genome shotgun (WGS) entry which is preliminary data.</text>
</comment>
<evidence type="ECO:0000313" key="2">
    <source>
        <dbReference type="EMBL" id="RNA09196.1"/>
    </source>
</evidence>
<proteinExistence type="predicted"/>
<keyword evidence="1" id="KW-0812">Transmembrane</keyword>
<feature type="transmembrane region" description="Helical" evidence="1">
    <location>
        <begin position="58"/>
        <end position="77"/>
    </location>
</feature>
<feature type="transmembrane region" description="Helical" evidence="1">
    <location>
        <begin position="20"/>
        <end position="38"/>
    </location>
</feature>
<gene>
    <name evidence="2" type="ORF">BpHYR1_001500</name>
</gene>
<evidence type="ECO:0000256" key="1">
    <source>
        <dbReference type="SAM" id="Phobius"/>
    </source>
</evidence>
<protein>
    <submittedName>
        <fullName evidence="2">Uncharacterized protein</fullName>
    </submittedName>
</protein>
<dbReference type="AlphaFoldDB" id="A0A3M7QCP9"/>
<evidence type="ECO:0000313" key="3">
    <source>
        <dbReference type="Proteomes" id="UP000276133"/>
    </source>
</evidence>
<sequence length="109" mass="13028">MRTSQLIFSCLIHSLSRFSLNYLVYINVFGAIICFRFVLCNKSNENFKEKKISNRKLIIFLAFIKFFNGFGHLKILIRRVNSLIVIRWTEKYSITFTANNNRNKDYLYN</sequence>
<accession>A0A3M7QCP9</accession>
<keyword evidence="1" id="KW-0472">Membrane</keyword>
<organism evidence="2 3">
    <name type="scientific">Brachionus plicatilis</name>
    <name type="common">Marine rotifer</name>
    <name type="synonym">Brachionus muelleri</name>
    <dbReference type="NCBI Taxonomy" id="10195"/>
    <lineage>
        <taxon>Eukaryota</taxon>
        <taxon>Metazoa</taxon>
        <taxon>Spiralia</taxon>
        <taxon>Gnathifera</taxon>
        <taxon>Rotifera</taxon>
        <taxon>Eurotatoria</taxon>
        <taxon>Monogononta</taxon>
        <taxon>Pseudotrocha</taxon>
        <taxon>Ploima</taxon>
        <taxon>Brachionidae</taxon>
        <taxon>Brachionus</taxon>
    </lineage>
</organism>
<keyword evidence="1" id="KW-1133">Transmembrane helix</keyword>